<dbReference type="SUPFAM" id="SSF48179">
    <property type="entry name" value="6-phosphogluconate dehydrogenase C-terminal domain-like"/>
    <property type="match status" value="1"/>
</dbReference>
<dbReference type="Gene3D" id="1.10.1040.10">
    <property type="entry name" value="N-(1-d-carboxylethyl)-l-norvaline Dehydrogenase, domain 2"/>
    <property type="match status" value="1"/>
</dbReference>
<keyword evidence="6" id="KW-1185">Reference proteome</keyword>
<dbReference type="GO" id="GO:0070403">
    <property type="term" value="F:NAD+ binding"/>
    <property type="evidence" value="ECO:0007669"/>
    <property type="project" value="InterPro"/>
</dbReference>
<organism evidence="5 6">
    <name type="scientific">Staphylotrichum longicolle</name>
    <dbReference type="NCBI Taxonomy" id="669026"/>
    <lineage>
        <taxon>Eukaryota</taxon>
        <taxon>Fungi</taxon>
        <taxon>Dikarya</taxon>
        <taxon>Ascomycota</taxon>
        <taxon>Pezizomycotina</taxon>
        <taxon>Sordariomycetes</taxon>
        <taxon>Sordariomycetidae</taxon>
        <taxon>Sordariales</taxon>
        <taxon>Chaetomiaceae</taxon>
        <taxon>Staphylotrichum</taxon>
    </lineage>
</organism>
<dbReference type="InterPro" id="IPR036291">
    <property type="entry name" value="NAD(P)-bd_dom_sf"/>
</dbReference>
<accession>A0AAD4EXT1</accession>
<dbReference type="PANTHER" id="PTHR47534:SF3">
    <property type="entry name" value="ALCOHOL DEHYDROGENASE-LIKE C-TERMINAL DOMAIN-CONTAINING PROTEIN"/>
    <property type="match status" value="1"/>
</dbReference>
<dbReference type="InterPro" id="IPR006108">
    <property type="entry name" value="3HC_DH_C"/>
</dbReference>
<dbReference type="GO" id="GO:0006631">
    <property type="term" value="P:fatty acid metabolic process"/>
    <property type="evidence" value="ECO:0007669"/>
    <property type="project" value="InterPro"/>
</dbReference>
<dbReference type="InterPro" id="IPR008927">
    <property type="entry name" value="6-PGluconate_DH-like_C_sf"/>
</dbReference>
<gene>
    <name evidence="5" type="ORF">NEMBOFW57_007145</name>
</gene>
<dbReference type="PANTHER" id="PTHR47534">
    <property type="entry name" value="YALI0E05731P"/>
    <property type="match status" value="1"/>
</dbReference>
<protein>
    <recommendedName>
        <fullName evidence="7">3-hydroxyacyl-CoA dehydrogenase</fullName>
    </recommendedName>
</protein>
<feature type="domain" description="3-hydroxyacyl-CoA dehydrogenase C-terminal" evidence="3">
    <location>
        <begin position="554"/>
        <end position="650"/>
    </location>
</feature>
<dbReference type="Pfam" id="PF00725">
    <property type="entry name" value="3HCDH"/>
    <property type="match status" value="1"/>
</dbReference>
<dbReference type="InterPro" id="IPR002347">
    <property type="entry name" value="SDR_fam"/>
</dbReference>
<dbReference type="Pfam" id="PF02737">
    <property type="entry name" value="3HCDH_N"/>
    <property type="match status" value="1"/>
</dbReference>
<dbReference type="InterPro" id="IPR052228">
    <property type="entry name" value="Sec_Metab_Biosynth_Oxidored"/>
</dbReference>
<dbReference type="AlphaFoldDB" id="A0AAD4EXT1"/>
<keyword evidence="1" id="KW-0560">Oxidoreductase</keyword>
<evidence type="ECO:0000256" key="2">
    <source>
        <dbReference type="SAM" id="MobiDB-lite"/>
    </source>
</evidence>
<feature type="compositionally biased region" description="Low complexity" evidence="2">
    <location>
        <begin position="414"/>
        <end position="426"/>
    </location>
</feature>
<reference evidence="5" key="1">
    <citation type="submission" date="2023-02" db="EMBL/GenBank/DDBJ databases">
        <authorList>
            <person name="Palmer J.M."/>
        </authorList>
    </citation>
    <scope>NUCLEOTIDE SEQUENCE</scope>
    <source>
        <strain evidence="5">FW57</strain>
    </source>
</reference>
<dbReference type="Proteomes" id="UP001197093">
    <property type="component" value="Unassembled WGS sequence"/>
</dbReference>
<evidence type="ECO:0000313" key="6">
    <source>
        <dbReference type="Proteomes" id="UP001197093"/>
    </source>
</evidence>
<comment type="caution">
    <text evidence="5">The sequence shown here is derived from an EMBL/GenBank/DDBJ whole genome shotgun (WGS) entry which is preliminary data.</text>
</comment>
<name>A0AAD4EXT1_9PEZI</name>
<dbReference type="InterPro" id="IPR006176">
    <property type="entry name" value="3-OHacyl-CoA_DH_NAD-bd"/>
</dbReference>
<proteinExistence type="predicted"/>
<evidence type="ECO:0000256" key="1">
    <source>
        <dbReference type="ARBA" id="ARBA00023002"/>
    </source>
</evidence>
<dbReference type="SUPFAM" id="SSF51735">
    <property type="entry name" value="NAD(P)-binding Rossmann-fold domains"/>
    <property type="match status" value="2"/>
</dbReference>
<sequence>MVSFKEIKASNALINDATAPRVAVFVGGTSGIGKLTLRALVAAGTSIRIYLVGRQSSEERMRPFIQEMHTINPKAEVIWTEGEIALLADTKRVCEVIKSKEPRVDLLFLTAGYAPFGPRTETAEGLEVAQSLEYYSRMLFILHLLPLLHNSEVPRVVSVLGGGLERVTGVDLDDLDLKKPGNFNGIKAQGQYLTMNTVALDKLAADNPDVTFIHSWPGWVNTGNARRGNEPNSAMDWLVWLVIEPLVRLFGFSNDESGQRNLFQCTSAAFGGRGVPWKGKSGVNTQGKSEGGLFLANFRCDCTPNAKVIPLLREKAQGKVWYHTQEVLRSYFASKQSHLPKWQPPSEESLKHRPVLVVGAGNIGRRVALVWASNARPVTIYDISPDALHSATEYITDNLGAYCAERGTHPGHVSTTTDLKTATSTSGHHPERDSAGTITAQEHTKAPWLAIECLPESLPLKTSVLALLERSLPSDCILASNSSSLTTAEMASEGPLSYPHRLLNTHYFIPPRNRMVELMSSGATYGAIFPFLAQAMRRVGFAPVVVPRDIQSRGFVFNRIWAACKRETLAVLAEGVAKPADVDALFRDFFHAEKGPCERMDEVGLDTVARVEQHNLERKPGLGSEKALEWLKKNYVAQGKLGEKSGDGLFTGEERDGLRERHYLDRYKEVEETGGA</sequence>
<feature type="region of interest" description="Disordered" evidence="2">
    <location>
        <begin position="410"/>
        <end position="435"/>
    </location>
</feature>
<dbReference type="Gene3D" id="3.40.50.720">
    <property type="entry name" value="NAD(P)-binding Rossmann-like Domain"/>
    <property type="match status" value="2"/>
</dbReference>
<evidence type="ECO:0000313" key="5">
    <source>
        <dbReference type="EMBL" id="KAG7287632.1"/>
    </source>
</evidence>
<evidence type="ECO:0000259" key="4">
    <source>
        <dbReference type="Pfam" id="PF02737"/>
    </source>
</evidence>
<evidence type="ECO:0008006" key="7">
    <source>
        <dbReference type="Google" id="ProtNLM"/>
    </source>
</evidence>
<evidence type="ECO:0000259" key="3">
    <source>
        <dbReference type="Pfam" id="PF00725"/>
    </source>
</evidence>
<dbReference type="GO" id="GO:0016616">
    <property type="term" value="F:oxidoreductase activity, acting on the CH-OH group of donors, NAD or NADP as acceptor"/>
    <property type="evidence" value="ECO:0007669"/>
    <property type="project" value="InterPro"/>
</dbReference>
<feature type="domain" description="3-hydroxyacyl-CoA dehydrogenase NAD binding" evidence="4">
    <location>
        <begin position="355"/>
        <end position="549"/>
    </location>
</feature>
<dbReference type="Pfam" id="PF00106">
    <property type="entry name" value="adh_short"/>
    <property type="match status" value="1"/>
</dbReference>
<dbReference type="InterPro" id="IPR013328">
    <property type="entry name" value="6PGD_dom2"/>
</dbReference>
<dbReference type="EMBL" id="JAHCVI010000003">
    <property type="protein sequence ID" value="KAG7287632.1"/>
    <property type="molecule type" value="Genomic_DNA"/>
</dbReference>